<evidence type="ECO:0000256" key="3">
    <source>
        <dbReference type="ARBA" id="ARBA00023136"/>
    </source>
</evidence>
<keyword evidence="3" id="KW-0472">Membrane</keyword>
<sequence length="528" mass="57111">MRAVFFRLPVLACCLSLSGCALQAQWQSLREMLGRSRDEVQALHEAQARATNAEAARSLREAAQDVGKPWLAGPAQALAREVALPAPLRARVDTTLIFAERAGLAVIAERLHRATGIAVRVLPEALLPPELFLPRLADNAALVIPAQPQVELHEGPKPLADILDALAARLLVWWRYRDGAIEFYRSQTQAFDLRMLPLSVQSQAQLGRRVAEAEGFDNAIQASVEVKLPSPTQMLRAQIEPFLSRSGVASLAGTEATLVVTDTPAVLARIEAFIAQQNARAGRRVRLLFEEITLLMHNSAEGAIDWRVLHASARAALEGVFPSVARTISPGLSAGLPQGPWGGSKALLSALAQFGAVRHHRSIPLLTLNRRPVTYAVHSTFSYIDQVQSLQAGPGKSELPAVSINQKRVTVGTFLTLLPDAQDDGSILLSIGYDNTSAQPLKTLAFGDDDLPLQLQQLNLDGNGSVQQVRVRPGQAVLLSGFDRSVDSYDRQRLTPDAPLVVGGKDQARQERLLTVIVLSAQLEEADG</sequence>
<dbReference type="PATRIC" id="fig|1331206.3.peg.1853"/>
<evidence type="ECO:0000256" key="4">
    <source>
        <dbReference type="SAM" id="SignalP"/>
    </source>
</evidence>
<dbReference type="GeneID" id="93118873"/>
<evidence type="ECO:0000313" key="6">
    <source>
        <dbReference type="Proteomes" id="UP000026682"/>
    </source>
</evidence>
<dbReference type="PANTHER" id="PTHR30332">
    <property type="entry name" value="PROBABLE GENERAL SECRETION PATHWAY PROTEIN D"/>
    <property type="match status" value="1"/>
</dbReference>
<dbReference type="PROSITE" id="PS51257">
    <property type="entry name" value="PROKAR_LIPOPROTEIN"/>
    <property type="match status" value="1"/>
</dbReference>
<reference evidence="5 6" key="1">
    <citation type="submission" date="2014-03" db="EMBL/GenBank/DDBJ databases">
        <title>Genome sequence of Bordetella holmseii.</title>
        <authorList>
            <person name="Harvill E."/>
            <person name="Goodfield L.L."/>
            <person name="Ivanov Y."/>
            <person name="Meyer J.A."/>
            <person name="Newth C."/>
            <person name="Cassiday P."/>
            <person name="Tondella M.L."/>
            <person name="Liao P."/>
            <person name="Zimmerman J."/>
            <person name="Meert K."/>
            <person name="Wessel D."/>
            <person name="Berger J."/>
            <person name="Dean J.M."/>
            <person name="Holubkov R."/>
            <person name="Burr J."/>
            <person name="Liu T."/>
            <person name="Brinkac L.M."/>
            <person name="Sanka R."/>
            <person name="Kim M."/>
            <person name="Losada L."/>
        </authorList>
    </citation>
    <scope>NUCLEOTIDE SEQUENCE [LARGE SCALE GENOMIC DNA]</scope>
    <source>
        <strain evidence="5 6">CDC-H585-BH</strain>
    </source>
</reference>
<evidence type="ECO:0000256" key="1">
    <source>
        <dbReference type="ARBA" id="ARBA00004370"/>
    </source>
</evidence>
<dbReference type="InterPro" id="IPR050810">
    <property type="entry name" value="Bact_Secretion_Sys_Channel"/>
</dbReference>
<dbReference type="PANTHER" id="PTHR30332:SF24">
    <property type="entry name" value="SECRETIN GSPD-RELATED"/>
    <property type="match status" value="1"/>
</dbReference>
<dbReference type="AlphaFoldDB" id="A0A158M451"/>
<feature type="signal peptide" evidence="4">
    <location>
        <begin position="1"/>
        <end position="23"/>
    </location>
</feature>
<feature type="chain" id="PRO_5007628499" evidence="4">
    <location>
        <begin position="24"/>
        <end position="528"/>
    </location>
</feature>
<name>A0A158M451_9BORD</name>
<dbReference type="GO" id="GO:0016020">
    <property type="term" value="C:membrane"/>
    <property type="evidence" value="ECO:0007669"/>
    <property type="project" value="UniProtKB-SubCell"/>
</dbReference>
<dbReference type="Proteomes" id="UP000026682">
    <property type="component" value="Unassembled WGS sequence"/>
</dbReference>
<dbReference type="EMBL" id="JFZZ01000068">
    <property type="protein sequence ID" value="KAK90875.1"/>
    <property type="molecule type" value="Genomic_DNA"/>
</dbReference>
<accession>A0A158M451</accession>
<protein>
    <submittedName>
        <fullName evidence="5">Type II and III secretion system protein</fullName>
    </submittedName>
</protein>
<dbReference type="RefSeq" id="WP_005015920.1">
    <property type="nucleotide sequence ID" value="NZ_JFZZ01000068.1"/>
</dbReference>
<gene>
    <name evidence="5" type="ORF">L497_2387</name>
</gene>
<dbReference type="STRING" id="35814.BBB42_14965"/>
<organism evidence="5 6">
    <name type="scientific">Bordetella holmesii CDC-H585-BH</name>
    <dbReference type="NCBI Taxonomy" id="1331206"/>
    <lineage>
        <taxon>Bacteria</taxon>
        <taxon>Pseudomonadati</taxon>
        <taxon>Pseudomonadota</taxon>
        <taxon>Betaproteobacteria</taxon>
        <taxon>Burkholderiales</taxon>
        <taxon>Alcaligenaceae</taxon>
        <taxon>Bordetella</taxon>
    </lineage>
</organism>
<comment type="caution">
    <text evidence="5">The sequence shown here is derived from an EMBL/GenBank/DDBJ whole genome shotgun (WGS) entry which is preliminary data.</text>
</comment>
<evidence type="ECO:0000256" key="2">
    <source>
        <dbReference type="ARBA" id="ARBA00022729"/>
    </source>
</evidence>
<keyword evidence="2 4" id="KW-0732">Signal</keyword>
<comment type="subcellular location">
    <subcellularLocation>
        <location evidence="1">Membrane</location>
    </subcellularLocation>
</comment>
<evidence type="ECO:0000313" key="5">
    <source>
        <dbReference type="EMBL" id="KAK90875.1"/>
    </source>
</evidence>
<proteinExistence type="predicted"/>